<keyword evidence="2" id="KW-1185">Reference proteome</keyword>
<sequence length="33" mass="3747">MKRSLVSSQGIRVLIASLVLMWACDRDIQLQTD</sequence>
<evidence type="ECO:0000313" key="2">
    <source>
        <dbReference type="Proteomes" id="UP000700732"/>
    </source>
</evidence>
<protein>
    <submittedName>
        <fullName evidence="1">Uncharacterized protein</fullName>
    </submittedName>
</protein>
<name>A0ABR6W8X0_9BACT</name>
<reference evidence="1 2" key="1">
    <citation type="submission" date="2019-06" db="EMBL/GenBank/DDBJ databases">
        <title>Spirosoma utsteinense sp. nov. isolated from Antarctic ice-free soils.</title>
        <authorList>
            <person name="Tahon G."/>
        </authorList>
    </citation>
    <scope>NUCLEOTIDE SEQUENCE [LARGE SCALE GENOMIC DNA]</scope>
    <source>
        <strain evidence="1 2">LMG 31447</strain>
    </source>
</reference>
<comment type="caution">
    <text evidence="1">The sequence shown here is derived from an EMBL/GenBank/DDBJ whole genome shotgun (WGS) entry which is preliminary data.</text>
</comment>
<accession>A0ABR6W8X0</accession>
<proteinExistence type="predicted"/>
<evidence type="ECO:0000313" key="1">
    <source>
        <dbReference type="EMBL" id="MBC3792613.1"/>
    </source>
</evidence>
<dbReference type="Proteomes" id="UP000700732">
    <property type="component" value="Unassembled WGS sequence"/>
</dbReference>
<gene>
    <name evidence="1" type="ORF">FH603_3127</name>
</gene>
<dbReference type="EMBL" id="VFIA01000017">
    <property type="protein sequence ID" value="MBC3792613.1"/>
    <property type="molecule type" value="Genomic_DNA"/>
</dbReference>
<organism evidence="1 2">
    <name type="scientific">Spirosoma utsteinense</name>
    <dbReference type="NCBI Taxonomy" id="2585773"/>
    <lineage>
        <taxon>Bacteria</taxon>
        <taxon>Pseudomonadati</taxon>
        <taxon>Bacteroidota</taxon>
        <taxon>Cytophagia</taxon>
        <taxon>Cytophagales</taxon>
        <taxon>Cytophagaceae</taxon>
        <taxon>Spirosoma</taxon>
    </lineage>
</organism>